<accession>A0A1Q3D808</accession>
<evidence type="ECO:0000313" key="2">
    <source>
        <dbReference type="Proteomes" id="UP000187406"/>
    </source>
</evidence>
<evidence type="ECO:0000313" key="1">
    <source>
        <dbReference type="EMBL" id="GAV88589.1"/>
    </source>
</evidence>
<protein>
    <submittedName>
        <fullName evidence="1">Uncharacterized protein</fullName>
    </submittedName>
</protein>
<reference evidence="2" key="1">
    <citation type="submission" date="2016-04" db="EMBL/GenBank/DDBJ databases">
        <title>Cephalotus genome sequencing.</title>
        <authorList>
            <person name="Fukushima K."/>
            <person name="Hasebe M."/>
            <person name="Fang X."/>
        </authorList>
    </citation>
    <scope>NUCLEOTIDE SEQUENCE [LARGE SCALE GENOMIC DNA]</scope>
    <source>
        <strain evidence="2">cv. St1</strain>
    </source>
</reference>
<name>A0A1Q3D808_CEPFO</name>
<dbReference type="Proteomes" id="UP000187406">
    <property type="component" value="Unassembled WGS sequence"/>
</dbReference>
<dbReference type="AlphaFoldDB" id="A0A1Q3D808"/>
<proteinExistence type="predicted"/>
<gene>
    <name evidence="1" type="ORF">CFOL_v3_32011</name>
</gene>
<sequence>MNNRFVVPYNKNLVVKYQVHVNVEWCFHACRQLYVALSRVTKLEGLKILIWDYDNIPCGYTRNILYEEIFDDIFI</sequence>
<keyword evidence="2" id="KW-1185">Reference proteome</keyword>
<organism evidence="1 2">
    <name type="scientific">Cephalotus follicularis</name>
    <name type="common">Albany pitcher plant</name>
    <dbReference type="NCBI Taxonomy" id="3775"/>
    <lineage>
        <taxon>Eukaryota</taxon>
        <taxon>Viridiplantae</taxon>
        <taxon>Streptophyta</taxon>
        <taxon>Embryophyta</taxon>
        <taxon>Tracheophyta</taxon>
        <taxon>Spermatophyta</taxon>
        <taxon>Magnoliopsida</taxon>
        <taxon>eudicotyledons</taxon>
        <taxon>Gunneridae</taxon>
        <taxon>Pentapetalae</taxon>
        <taxon>rosids</taxon>
        <taxon>fabids</taxon>
        <taxon>Oxalidales</taxon>
        <taxon>Cephalotaceae</taxon>
        <taxon>Cephalotus</taxon>
    </lineage>
</organism>
<dbReference type="InParanoid" id="A0A1Q3D808"/>
<dbReference type="OrthoDB" id="1934841at2759"/>
<dbReference type="EMBL" id="BDDD01004968">
    <property type="protein sequence ID" value="GAV88589.1"/>
    <property type="molecule type" value="Genomic_DNA"/>
</dbReference>
<comment type="caution">
    <text evidence="1">The sequence shown here is derived from an EMBL/GenBank/DDBJ whole genome shotgun (WGS) entry which is preliminary data.</text>
</comment>